<organism evidence="1 2">
    <name type="scientific">Symmachiella dynata</name>
    <dbReference type="NCBI Taxonomy" id="2527995"/>
    <lineage>
        <taxon>Bacteria</taxon>
        <taxon>Pseudomonadati</taxon>
        <taxon>Planctomycetota</taxon>
        <taxon>Planctomycetia</taxon>
        <taxon>Planctomycetales</taxon>
        <taxon>Planctomycetaceae</taxon>
        <taxon>Symmachiella</taxon>
    </lineage>
</organism>
<evidence type="ECO:0000313" key="1">
    <source>
        <dbReference type="EMBL" id="QDU42127.1"/>
    </source>
</evidence>
<dbReference type="EMBL" id="CP036276">
    <property type="protein sequence ID" value="QDU42127.1"/>
    <property type="molecule type" value="Genomic_DNA"/>
</dbReference>
<dbReference type="AlphaFoldDB" id="A0A517ZI27"/>
<gene>
    <name evidence="1" type="ORF">Mal52_05820</name>
</gene>
<protein>
    <submittedName>
        <fullName evidence="1">Uncharacterized protein</fullName>
    </submittedName>
</protein>
<sequence length="50" mass="5457">MRPQAVGLGLVRISLRNLCLICVQSVAKKITATFDCGSVALRTSLQRRLV</sequence>
<name>A0A517ZI27_9PLAN</name>
<dbReference type="Proteomes" id="UP000319383">
    <property type="component" value="Chromosome"/>
</dbReference>
<accession>A0A517ZI27</accession>
<dbReference type="KEGG" id="sdyn:Mal52_05820"/>
<evidence type="ECO:0000313" key="2">
    <source>
        <dbReference type="Proteomes" id="UP000319383"/>
    </source>
</evidence>
<keyword evidence="2" id="KW-1185">Reference proteome</keyword>
<reference evidence="1 2" key="1">
    <citation type="submission" date="2019-02" db="EMBL/GenBank/DDBJ databases">
        <title>Deep-cultivation of Planctomycetes and their phenomic and genomic characterization uncovers novel biology.</title>
        <authorList>
            <person name="Wiegand S."/>
            <person name="Jogler M."/>
            <person name="Boedeker C."/>
            <person name="Pinto D."/>
            <person name="Vollmers J."/>
            <person name="Rivas-Marin E."/>
            <person name="Kohn T."/>
            <person name="Peeters S.H."/>
            <person name="Heuer A."/>
            <person name="Rast P."/>
            <person name="Oberbeckmann S."/>
            <person name="Bunk B."/>
            <person name="Jeske O."/>
            <person name="Meyerdierks A."/>
            <person name="Storesund J.E."/>
            <person name="Kallscheuer N."/>
            <person name="Luecker S."/>
            <person name="Lage O.M."/>
            <person name="Pohl T."/>
            <person name="Merkel B.J."/>
            <person name="Hornburger P."/>
            <person name="Mueller R.-W."/>
            <person name="Bruemmer F."/>
            <person name="Labrenz M."/>
            <person name="Spormann A.M."/>
            <person name="Op den Camp H."/>
            <person name="Overmann J."/>
            <person name="Amann R."/>
            <person name="Jetten M.S.M."/>
            <person name="Mascher T."/>
            <person name="Medema M.H."/>
            <person name="Devos D.P."/>
            <person name="Kaster A.-K."/>
            <person name="Ovreas L."/>
            <person name="Rohde M."/>
            <person name="Galperin M.Y."/>
            <person name="Jogler C."/>
        </authorList>
    </citation>
    <scope>NUCLEOTIDE SEQUENCE [LARGE SCALE GENOMIC DNA]</scope>
    <source>
        <strain evidence="1 2">Mal52</strain>
    </source>
</reference>
<proteinExistence type="predicted"/>